<evidence type="ECO:0000313" key="11">
    <source>
        <dbReference type="EMBL" id="OCK43783.1"/>
    </source>
</evidence>
<comment type="similarity">
    <text evidence="5">Belongs to the DEAD box helicase family.</text>
</comment>
<proteinExistence type="inferred from homology"/>
<evidence type="ECO:0000313" key="12">
    <source>
        <dbReference type="Proteomes" id="UP000093186"/>
    </source>
</evidence>
<dbReference type="GO" id="GO:0016787">
    <property type="term" value="F:hydrolase activity"/>
    <property type="evidence" value="ECO:0007669"/>
    <property type="project" value="UniProtKB-KW"/>
</dbReference>
<dbReference type="CDD" id="cd18787">
    <property type="entry name" value="SF2_C_DEAD"/>
    <property type="match status" value="1"/>
</dbReference>
<name>A0A1B9Y1U7_9FLAO</name>
<dbReference type="InterPro" id="IPR011545">
    <property type="entry name" value="DEAD/DEAH_box_helicase_dom"/>
</dbReference>
<dbReference type="SMART" id="SM00490">
    <property type="entry name" value="HELICc"/>
    <property type="match status" value="1"/>
</dbReference>
<dbReference type="GO" id="GO:0003724">
    <property type="term" value="F:RNA helicase activity"/>
    <property type="evidence" value="ECO:0007669"/>
    <property type="project" value="InterPro"/>
</dbReference>
<dbReference type="STRING" id="447689.BA195_03535"/>
<accession>A0A1B9Y1U7</accession>
<evidence type="ECO:0000259" key="8">
    <source>
        <dbReference type="PROSITE" id="PS51192"/>
    </source>
</evidence>
<dbReference type="Proteomes" id="UP000093186">
    <property type="component" value="Unassembled WGS sequence"/>
</dbReference>
<feature type="domain" description="Helicase ATP-binding" evidence="8">
    <location>
        <begin position="32"/>
        <end position="208"/>
    </location>
</feature>
<evidence type="ECO:0000256" key="4">
    <source>
        <dbReference type="ARBA" id="ARBA00022840"/>
    </source>
</evidence>
<dbReference type="EMBL" id="MAKX01000001">
    <property type="protein sequence ID" value="OCK43783.1"/>
    <property type="molecule type" value="Genomic_DNA"/>
</dbReference>
<evidence type="ECO:0000256" key="3">
    <source>
        <dbReference type="ARBA" id="ARBA00022806"/>
    </source>
</evidence>
<dbReference type="Pfam" id="PF00271">
    <property type="entry name" value="Helicase_C"/>
    <property type="match status" value="1"/>
</dbReference>
<dbReference type="SUPFAM" id="SSF52540">
    <property type="entry name" value="P-loop containing nucleoside triphosphate hydrolases"/>
    <property type="match status" value="1"/>
</dbReference>
<dbReference type="PANTHER" id="PTHR47959">
    <property type="entry name" value="ATP-DEPENDENT RNA HELICASE RHLE-RELATED"/>
    <property type="match status" value="1"/>
</dbReference>
<evidence type="ECO:0000256" key="6">
    <source>
        <dbReference type="PROSITE-ProRule" id="PRU00552"/>
    </source>
</evidence>
<dbReference type="PROSITE" id="PS51192">
    <property type="entry name" value="HELICASE_ATP_BIND_1"/>
    <property type="match status" value="1"/>
</dbReference>
<dbReference type="Pfam" id="PF00270">
    <property type="entry name" value="DEAD"/>
    <property type="match status" value="1"/>
</dbReference>
<sequence length="410" mass="46247">MQFSDLHLNKAILKALNEERYHKATLVQQKVIPLALSGKDVIVGSQTGSGKTAAFALPIINELSKKQDSEKGEKKIKALIISPTRELAIQIQDNFTIYSKYTNLRTTAVYGGISTKPQKDVLAKGVDILIATPGRFIDLYKQGSIDLRLLKTFVLDEADLMLDMGFIQDVRKIEELCPRKKQTLLFSATMPEKVNDLAKSMLYKPETVNVIPTDNSVNKIGQLLYYTPKKNKVDLCLHLLRNTIQGRIIIFRRTKFGVDKLEQTLIKNGYKVTSVHGDKTQILRNQAIEDFKNNKANILIATDVAARGIDIHKIDAVINVDIPNVPETYVHRIGRTGRAGKSGIAFSLCSADETSYIKAIQEFLKRPIKIIEDHPFLLVKPKHKKQPNTISKNKKGRKSEASKKKKKRWY</sequence>
<dbReference type="GO" id="GO:0005524">
    <property type="term" value="F:ATP binding"/>
    <property type="evidence" value="ECO:0007669"/>
    <property type="project" value="UniProtKB-KW"/>
</dbReference>
<protein>
    <submittedName>
        <fullName evidence="11">RNA helicase</fullName>
    </submittedName>
</protein>
<dbReference type="OrthoDB" id="9785240at2"/>
<dbReference type="InterPro" id="IPR050079">
    <property type="entry name" value="DEAD_box_RNA_helicase"/>
</dbReference>
<dbReference type="GO" id="GO:0005829">
    <property type="term" value="C:cytosol"/>
    <property type="evidence" value="ECO:0007669"/>
    <property type="project" value="TreeGrafter"/>
</dbReference>
<evidence type="ECO:0000256" key="7">
    <source>
        <dbReference type="SAM" id="MobiDB-lite"/>
    </source>
</evidence>
<dbReference type="PROSITE" id="PS51195">
    <property type="entry name" value="Q_MOTIF"/>
    <property type="match status" value="1"/>
</dbReference>
<feature type="domain" description="Helicase C-terminal" evidence="9">
    <location>
        <begin position="219"/>
        <end position="379"/>
    </location>
</feature>
<dbReference type="InterPro" id="IPR027417">
    <property type="entry name" value="P-loop_NTPase"/>
</dbReference>
<dbReference type="PANTHER" id="PTHR47959:SF13">
    <property type="entry name" value="ATP-DEPENDENT RNA HELICASE RHLE"/>
    <property type="match status" value="1"/>
</dbReference>
<keyword evidence="12" id="KW-1185">Reference proteome</keyword>
<evidence type="ECO:0000256" key="2">
    <source>
        <dbReference type="ARBA" id="ARBA00022801"/>
    </source>
</evidence>
<reference evidence="11 12" key="1">
    <citation type="submission" date="2016-06" db="EMBL/GenBank/DDBJ databases">
        <title>Draft Genome Sequence of Tenacibaculum soleae UCD-KL19.</title>
        <authorList>
            <person name="Eisen J.A."/>
            <person name="Coil D.A."/>
            <person name="Lujan K.M."/>
        </authorList>
    </citation>
    <scope>NUCLEOTIDE SEQUENCE [LARGE SCALE GENOMIC DNA]</scope>
    <source>
        <strain evidence="11 12">UCD-KL19</strain>
    </source>
</reference>
<dbReference type="InterPro" id="IPR044742">
    <property type="entry name" value="DEAD/DEAH_RhlB"/>
</dbReference>
<dbReference type="InterPro" id="IPR014014">
    <property type="entry name" value="RNA_helicase_DEAD_Q_motif"/>
</dbReference>
<comment type="caution">
    <text evidence="11">The sequence shown here is derived from an EMBL/GenBank/DDBJ whole genome shotgun (WGS) entry which is preliminary data.</text>
</comment>
<feature type="short sequence motif" description="Q motif" evidence="6">
    <location>
        <begin position="1"/>
        <end position="29"/>
    </location>
</feature>
<dbReference type="PROSITE" id="PS51194">
    <property type="entry name" value="HELICASE_CTER"/>
    <property type="match status" value="1"/>
</dbReference>
<evidence type="ECO:0000256" key="5">
    <source>
        <dbReference type="ARBA" id="ARBA00038437"/>
    </source>
</evidence>
<dbReference type="Gene3D" id="3.40.50.300">
    <property type="entry name" value="P-loop containing nucleotide triphosphate hydrolases"/>
    <property type="match status" value="2"/>
</dbReference>
<organism evidence="11 12">
    <name type="scientific">Tenacibaculum soleae</name>
    <dbReference type="NCBI Taxonomy" id="447689"/>
    <lineage>
        <taxon>Bacteria</taxon>
        <taxon>Pseudomonadati</taxon>
        <taxon>Bacteroidota</taxon>
        <taxon>Flavobacteriia</taxon>
        <taxon>Flavobacteriales</taxon>
        <taxon>Flavobacteriaceae</taxon>
        <taxon>Tenacibaculum</taxon>
    </lineage>
</organism>
<keyword evidence="2" id="KW-0378">Hydrolase</keyword>
<evidence type="ECO:0000259" key="9">
    <source>
        <dbReference type="PROSITE" id="PS51194"/>
    </source>
</evidence>
<feature type="domain" description="DEAD-box RNA helicase Q" evidence="10">
    <location>
        <begin position="1"/>
        <end position="29"/>
    </location>
</feature>
<keyword evidence="4" id="KW-0067">ATP-binding</keyword>
<dbReference type="InterPro" id="IPR001650">
    <property type="entry name" value="Helicase_C-like"/>
</dbReference>
<keyword evidence="3 11" id="KW-0347">Helicase</keyword>
<dbReference type="CDD" id="cd00268">
    <property type="entry name" value="DEADc"/>
    <property type="match status" value="1"/>
</dbReference>
<feature type="region of interest" description="Disordered" evidence="7">
    <location>
        <begin position="382"/>
        <end position="410"/>
    </location>
</feature>
<gene>
    <name evidence="11" type="ORF">BA195_03535</name>
</gene>
<dbReference type="SMART" id="SM00487">
    <property type="entry name" value="DEXDc"/>
    <property type="match status" value="1"/>
</dbReference>
<dbReference type="GO" id="GO:0003676">
    <property type="term" value="F:nucleic acid binding"/>
    <property type="evidence" value="ECO:0007669"/>
    <property type="project" value="InterPro"/>
</dbReference>
<dbReference type="InterPro" id="IPR014001">
    <property type="entry name" value="Helicase_ATP-bd"/>
</dbReference>
<evidence type="ECO:0000259" key="10">
    <source>
        <dbReference type="PROSITE" id="PS51195"/>
    </source>
</evidence>
<evidence type="ECO:0000256" key="1">
    <source>
        <dbReference type="ARBA" id="ARBA00022741"/>
    </source>
</evidence>
<dbReference type="AlphaFoldDB" id="A0A1B9Y1U7"/>
<dbReference type="RefSeq" id="WP_068702497.1">
    <property type="nucleotide sequence ID" value="NZ_MAKX01000001.1"/>
</dbReference>
<keyword evidence="1" id="KW-0547">Nucleotide-binding</keyword>